<feature type="domain" description="dUTPase-like" evidence="7">
    <location>
        <begin position="45"/>
        <end position="168"/>
    </location>
</feature>
<evidence type="ECO:0000313" key="9">
    <source>
        <dbReference type="WBParaSite" id="PSU_v2.g15710.t1"/>
    </source>
</evidence>
<organism evidence="8 9">
    <name type="scientific">Panagrolaimus superbus</name>
    <dbReference type="NCBI Taxonomy" id="310955"/>
    <lineage>
        <taxon>Eukaryota</taxon>
        <taxon>Metazoa</taxon>
        <taxon>Ecdysozoa</taxon>
        <taxon>Nematoda</taxon>
        <taxon>Chromadorea</taxon>
        <taxon>Rhabditida</taxon>
        <taxon>Tylenchina</taxon>
        <taxon>Panagrolaimomorpha</taxon>
        <taxon>Panagrolaimoidea</taxon>
        <taxon>Panagrolaimidae</taxon>
        <taxon>Panagrolaimus</taxon>
    </lineage>
</organism>
<dbReference type="GO" id="GO:0006226">
    <property type="term" value="P:dUMP biosynthetic process"/>
    <property type="evidence" value="ECO:0007669"/>
    <property type="project" value="InterPro"/>
</dbReference>
<accession>A0A914Y8W4</accession>
<dbReference type="AlphaFoldDB" id="A0A914Y8W4"/>
<comment type="similarity">
    <text evidence="2">Belongs to the dUTPase family.</text>
</comment>
<reference evidence="9" key="1">
    <citation type="submission" date="2022-11" db="UniProtKB">
        <authorList>
            <consortium name="WormBaseParasite"/>
        </authorList>
    </citation>
    <scope>IDENTIFICATION</scope>
</reference>
<keyword evidence="8" id="KW-1185">Reference proteome</keyword>
<dbReference type="Proteomes" id="UP000887577">
    <property type="component" value="Unplaced"/>
</dbReference>
<dbReference type="InterPro" id="IPR008181">
    <property type="entry name" value="dUTPase"/>
</dbReference>
<evidence type="ECO:0000256" key="5">
    <source>
        <dbReference type="ARBA" id="ARBA00023080"/>
    </source>
</evidence>
<dbReference type="PANTHER" id="PTHR11241">
    <property type="entry name" value="DEOXYURIDINE 5'-TRIPHOSPHATE NUCLEOTIDOHYDROLASE"/>
    <property type="match status" value="1"/>
</dbReference>
<dbReference type="NCBIfam" id="TIGR00576">
    <property type="entry name" value="dut"/>
    <property type="match status" value="3"/>
</dbReference>
<evidence type="ECO:0000259" key="7">
    <source>
        <dbReference type="Pfam" id="PF00692"/>
    </source>
</evidence>
<dbReference type="InterPro" id="IPR029054">
    <property type="entry name" value="dUTPase-like"/>
</dbReference>
<dbReference type="InterPro" id="IPR033704">
    <property type="entry name" value="dUTPase_trimeric"/>
</dbReference>
<evidence type="ECO:0000256" key="3">
    <source>
        <dbReference type="ARBA" id="ARBA00012379"/>
    </source>
</evidence>
<evidence type="ECO:0000313" key="8">
    <source>
        <dbReference type="Proteomes" id="UP000887577"/>
    </source>
</evidence>
<sequence length="454" mass="49126">MVNLEISSASPVSDEPVVKRAKLENLNIKNAVHEFKVPFLKINENAKAPFRGSEFAAGADIHSAEDCVVPKKGKYLVSTALKVALPQGTYGRVAPRSGLAFKNQIDIGAGVVDEDYRGEVKVLLFNFGQEDFYVKHGDRIAQLVCQEISSTCEMPEPHKEVIEVMRASEEIKMPTKEGAGMIVYSNEDGFVPARGFSSFSTGIHIALPSGYYGRAAPLNKLAIEHSIENYAGVIDEDYRGEIRVLLFNFSDTPFEIKKGDRIAQILCEKVAKCVWEEVQELSETNRGEGGFGSTGTSEMRDKMDAGSGDAKIVEKALSFEKIVEDAQEPVYGTPFAAGADVYSGEETTVPAGGKALISTGIKLSVKPGHYARIAPRSGLAVKNFIDVGAGVEVGGDEELKVLLFNYGDTDFQVKKGDRIAQIIAERIAVIQIKEVKELSETTRGEAGFGSTGLA</sequence>
<evidence type="ECO:0000256" key="1">
    <source>
        <dbReference type="ARBA" id="ARBA00005142"/>
    </source>
</evidence>
<dbReference type="GO" id="GO:0000287">
    <property type="term" value="F:magnesium ion binding"/>
    <property type="evidence" value="ECO:0007669"/>
    <property type="project" value="InterPro"/>
</dbReference>
<dbReference type="PANTHER" id="PTHR11241:SF0">
    <property type="entry name" value="DEOXYURIDINE 5'-TRIPHOSPHATE NUCLEOTIDOHYDROLASE"/>
    <property type="match status" value="1"/>
</dbReference>
<dbReference type="WBParaSite" id="PSU_v2.g15710.t1">
    <property type="protein sequence ID" value="PSU_v2.g15710.t1"/>
    <property type="gene ID" value="PSU_v2.g15710"/>
</dbReference>
<proteinExistence type="inferred from homology"/>
<keyword evidence="5" id="KW-0546">Nucleotide metabolism</keyword>
<dbReference type="GO" id="GO:0004170">
    <property type="term" value="F:dUTP diphosphatase activity"/>
    <property type="evidence" value="ECO:0007669"/>
    <property type="project" value="UniProtKB-EC"/>
</dbReference>
<feature type="domain" description="dUTPase-like" evidence="7">
    <location>
        <begin position="327"/>
        <end position="452"/>
    </location>
</feature>
<protein>
    <recommendedName>
        <fullName evidence="3">dUTP diphosphatase</fullName>
        <ecNumber evidence="3">3.6.1.23</ecNumber>
    </recommendedName>
</protein>
<dbReference type="CDD" id="cd07557">
    <property type="entry name" value="trimeric_dUTPase"/>
    <property type="match status" value="3"/>
</dbReference>
<evidence type="ECO:0000256" key="6">
    <source>
        <dbReference type="SAM" id="MobiDB-lite"/>
    </source>
</evidence>
<feature type="domain" description="dUTPase-like" evidence="7">
    <location>
        <begin position="172"/>
        <end position="295"/>
    </location>
</feature>
<dbReference type="EC" id="3.6.1.23" evidence="3"/>
<keyword evidence="4" id="KW-0378">Hydrolase</keyword>
<evidence type="ECO:0000256" key="4">
    <source>
        <dbReference type="ARBA" id="ARBA00022801"/>
    </source>
</evidence>
<dbReference type="SUPFAM" id="SSF51283">
    <property type="entry name" value="dUTPase-like"/>
    <property type="match status" value="3"/>
</dbReference>
<feature type="region of interest" description="Disordered" evidence="6">
    <location>
        <begin position="284"/>
        <end position="304"/>
    </location>
</feature>
<dbReference type="GO" id="GO:0046081">
    <property type="term" value="P:dUTP catabolic process"/>
    <property type="evidence" value="ECO:0007669"/>
    <property type="project" value="InterPro"/>
</dbReference>
<name>A0A914Y8W4_9BILA</name>
<comment type="pathway">
    <text evidence="1">Pyrimidine metabolism; dUMP biosynthesis; dUMP from dCTP (dUTP route): step 2/2.</text>
</comment>
<evidence type="ECO:0000256" key="2">
    <source>
        <dbReference type="ARBA" id="ARBA00006581"/>
    </source>
</evidence>
<dbReference type="InterPro" id="IPR036157">
    <property type="entry name" value="dUTPase-like_sf"/>
</dbReference>
<dbReference type="Gene3D" id="2.70.40.10">
    <property type="match status" value="3"/>
</dbReference>
<dbReference type="Pfam" id="PF00692">
    <property type="entry name" value="dUTPase"/>
    <property type="match status" value="3"/>
</dbReference>